<feature type="binding site" evidence="10">
    <location>
        <begin position="139"/>
        <end position="141"/>
    </location>
    <ligand>
        <name>FAD</name>
        <dbReference type="ChEBI" id="CHEBI:57692"/>
    </ligand>
</feature>
<keyword evidence="4 12" id="KW-0285">Flavoprotein</keyword>
<dbReference type="EMBL" id="MSZX01000001">
    <property type="protein sequence ID" value="OPA80985.1"/>
    <property type="molecule type" value="Genomic_DNA"/>
</dbReference>
<dbReference type="Proteomes" id="UP000190188">
    <property type="component" value="Unassembled WGS sequence"/>
</dbReference>
<keyword evidence="12" id="KW-0676">Redox-active center</keyword>
<feature type="binding site" evidence="10">
    <location>
        <position position="307"/>
    </location>
    <ligand>
        <name>FAD</name>
        <dbReference type="ChEBI" id="CHEBI:57692"/>
    </ligand>
</feature>
<name>A0A1T2XME5_9BACL</name>
<evidence type="ECO:0000256" key="2">
    <source>
        <dbReference type="ARBA" id="ARBA00012608"/>
    </source>
</evidence>
<dbReference type="PRINTS" id="PR00368">
    <property type="entry name" value="FADPNR"/>
</dbReference>
<evidence type="ECO:0000256" key="11">
    <source>
        <dbReference type="PIRSR" id="PIRSR000350-4"/>
    </source>
</evidence>
<dbReference type="InterPro" id="IPR050151">
    <property type="entry name" value="Class-I_Pyr_Nuc-Dis_Oxidored"/>
</dbReference>
<reference evidence="15 16" key="1">
    <citation type="submission" date="2017-01" db="EMBL/GenBank/DDBJ databases">
        <title>Genome analysis of Paenibacillus selenitrireducens ES3-24.</title>
        <authorList>
            <person name="Xu D."/>
            <person name="Yao R."/>
            <person name="Zheng S."/>
        </authorList>
    </citation>
    <scope>NUCLEOTIDE SEQUENCE [LARGE SCALE GENOMIC DNA]</scope>
    <source>
        <strain evidence="15 16">ES3-24</strain>
    </source>
</reference>
<keyword evidence="16" id="KW-1185">Reference proteome</keyword>
<dbReference type="InterPro" id="IPR006258">
    <property type="entry name" value="Lipoamide_DH"/>
</dbReference>
<comment type="similarity">
    <text evidence="1 12">Belongs to the class-I pyridine nucleotide-disulfide oxidoreductase family.</text>
</comment>
<keyword evidence="5 10" id="KW-0274">FAD</keyword>
<evidence type="ECO:0000256" key="6">
    <source>
        <dbReference type="ARBA" id="ARBA00023002"/>
    </source>
</evidence>
<evidence type="ECO:0000256" key="5">
    <source>
        <dbReference type="ARBA" id="ARBA00022827"/>
    </source>
</evidence>
<dbReference type="GO" id="GO:0006103">
    <property type="term" value="P:2-oxoglutarate metabolic process"/>
    <property type="evidence" value="ECO:0007669"/>
    <property type="project" value="TreeGrafter"/>
</dbReference>
<feature type="binding site" evidence="10">
    <location>
        <position position="265"/>
    </location>
    <ligand>
        <name>NAD(+)</name>
        <dbReference type="ChEBI" id="CHEBI:57540"/>
    </ligand>
</feature>
<comment type="cofactor">
    <cofactor evidence="10 12">
        <name>FAD</name>
        <dbReference type="ChEBI" id="CHEBI:57692"/>
    </cofactor>
    <text evidence="10 12">Binds 1 FAD per subunit.</text>
</comment>
<dbReference type="AlphaFoldDB" id="A0A1T2XME5"/>
<protein>
    <recommendedName>
        <fullName evidence="3 12">Dihydrolipoyl dehydrogenase</fullName>
        <ecNumber evidence="2 12">1.8.1.4</ecNumber>
    </recommendedName>
</protein>
<evidence type="ECO:0000313" key="16">
    <source>
        <dbReference type="Proteomes" id="UP000190188"/>
    </source>
</evidence>
<keyword evidence="6 12" id="KW-0560">Oxidoreductase</keyword>
<dbReference type="PANTHER" id="PTHR22912">
    <property type="entry name" value="DISULFIDE OXIDOREDUCTASE"/>
    <property type="match status" value="1"/>
</dbReference>
<dbReference type="GO" id="GO:0050660">
    <property type="term" value="F:flavin adenine dinucleotide binding"/>
    <property type="evidence" value="ECO:0007669"/>
    <property type="project" value="InterPro"/>
</dbReference>
<dbReference type="PRINTS" id="PR00411">
    <property type="entry name" value="PNDRDTASEI"/>
</dbReference>
<gene>
    <name evidence="15" type="ORF">BVG16_01150</name>
</gene>
<evidence type="ECO:0000256" key="8">
    <source>
        <dbReference type="ARBA" id="ARBA00049187"/>
    </source>
</evidence>
<feature type="disulfide bond" description="Redox-active" evidence="11">
    <location>
        <begin position="44"/>
        <end position="49"/>
    </location>
</feature>
<feature type="domain" description="FAD/NAD(P)-binding" evidence="14">
    <location>
        <begin position="8"/>
        <end position="322"/>
    </location>
</feature>
<feature type="binding site" evidence="10">
    <location>
        <begin position="175"/>
        <end position="182"/>
    </location>
    <ligand>
        <name>NAD(+)</name>
        <dbReference type="ChEBI" id="CHEBI:57540"/>
    </ligand>
</feature>
<accession>A0A1T2XME5</accession>
<dbReference type="Gene3D" id="3.30.390.30">
    <property type="match status" value="1"/>
</dbReference>
<proteinExistence type="inferred from homology"/>
<evidence type="ECO:0000256" key="10">
    <source>
        <dbReference type="PIRSR" id="PIRSR000350-3"/>
    </source>
</evidence>
<keyword evidence="7 10" id="KW-0520">NAD</keyword>
<evidence type="ECO:0000259" key="13">
    <source>
        <dbReference type="Pfam" id="PF02852"/>
    </source>
</evidence>
<organism evidence="15 16">
    <name type="scientific">Paenibacillus selenitireducens</name>
    <dbReference type="NCBI Taxonomy" id="1324314"/>
    <lineage>
        <taxon>Bacteria</taxon>
        <taxon>Bacillati</taxon>
        <taxon>Bacillota</taxon>
        <taxon>Bacilli</taxon>
        <taxon>Bacillales</taxon>
        <taxon>Paenibacillaceae</taxon>
        <taxon>Paenibacillus</taxon>
    </lineage>
</organism>
<dbReference type="InterPro" id="IPR004099">
    <property type="entry name" value="Pyr_nucl-diS_OxRdtase_dimer"/>
</dbReference>
<evidence type="ECO:0000256" key="9">
    <source>
        <dbReference type="PIRSR" id="PIRSR000350-2"/>
    </source>
</evidence>
<dbReference type="Gene3D" id="3.50.50.60">
    <property type="entry name" value="FAD/NAD(P)-binding domain"/>
    <property type="match status" value="2"/>
</dbReference>
<dbReference type="STRING" id="1324314.BVG16_01150"/>
<feature type="domain" description="Pyridine nucleotide-disulphide oxidoreductase dimerisation" evidence="13">
    <location>
        <begin position="341"/>
        <end position="450"/>
    </location>
</feature>
<comment type="catalytic activity">
    <reaction evidence="8 12">
        <text>N(6)-[(R)-dihydrolipoyl]-L-lysyl-[protein] + NAD(+) = N(6)-[(R)-lipoyl]-L-lysyl-[protein] + NADH + H(+)</text>
        <dbReference type="Rhea" id="RHEA:15045"/>
        <dbReference type="Rhea" id="RHEA-COMP:10474"/>
        <dbReference type="Rhea" id="RHEA-COMP:10475"/>
        <dbReference type="ChEBI" id="CHEBI:15378"/>
        <dbReference type="ChEBI" id="CHEBI:57540"/>
        <dbReference type="ChEBI" id="CHEBI:57945"/>
        <dbReference type="ChEBI" id="CHEBI:83099"/>
        <dbReference type="ChEBI" id="CHEBI:83100"/>
        <dbReference type="EC" id="1.8.1.4"/>
    </reaction>
</comment>
<evidence type="ECO:0000256" key="3">
    <source>
        <dbReference type="ARBA" id="ARBA00016961"/>
    </source>
</evidence>
<dbReference type="PANTHER" id="PTHR22912:SF160">
    <property type="entry name" value="DIHYDROLIPOYL DEHYDROGENASE"/>
    <property type="match status" value="1"/>
</dbReference>
<comment type="caution">
    <text evidence="15">The sequence shown here is derived from an EMBL/GenBank/DDBJ whole genome shotgun (WGS) entry which is preliminary data.</text>
</comment>
<evidence type="ECO:0000256" key="4">
    <source>
        <dbReference type="ARBA" id="ARBA00022630"/>
    </source>
</evidence>
<dbReference type="InterPro" id="IPR001100">
    <property type="entry name" value="Pyr_nuc-diS_OxRdtase"/>
</dbReference>
<dbReference type="SUPFAM" id="SSF55424">
    <property type="entry name" value="FAD/NAD-linked reductases, dimerisation (C-terminal) domain"/>
    <property type="match status" value="1"/>
</dbReference>
<feature type="binding site" evidence="10">
    <location>
        <position position="53"/>
    </location>
    <ligand>
        <name>FAD</name>
        <dbReference type="ChEBI" id="CHEBI:57692"/>
    </ligand>
</feature>
<dbReference type="InterPro" id="IPR023753">
    <property type="entry name" value="FAD/NAD-binding_dom"/>
</dbReference>
<dbReference type="InterPro" id="IPR036188">
    <property type="entry name" value="FAD/NAD-bd_sf"/>
</dbReference>
<evidence type="ECO:0000313" key="15">
    <source>
        <dbReference type="EMBL" id="OPA80985.1"/>
    </source>
</evidence>
<evidence type="ECO:0000256" key="12">
    <source>
        <dbReference type="RuleBase" id="RU003692"/>
    </source>
</evidence>
<dbReference type="InterPro" id="IPR016156">
    <property type="entry name" value="FAD/NAD-linked_Rdtase_dimer_sf"/>
</dbReference>
<comment type="miscellaneous">
    <text evidence="12">The active site is a redox-active disulfide bond.</text>
</comment>
<evidence type="ECO:0000256" key="7">
    <source>
        <dbReference type="ARBA" id="ARBA00023027"/>
    </source>
</evidence>
<feature type="binding site" evidence="10">
    <location>
        <position position="198"/>
    </location>
    <ligand>
        <name>NAD(+)</name>
        <dbReference type="ChEBI" id="CHEBI:57540"/>
    </ligand>
</feature>
<dbReference type="OrthoDB" id="9800167at2"/>
<dbReference type="NCBIfam" id="TIGR01350">
    <property type="entry name" value="lipoamide_DH"/>
    <property type="match status" value="1"/>
</dbReference>
<evidence type="ECO:0000256" key="1">
    <source>
        <dbReference type="ARBA" id="ARBA00007532"/>
    </source>
</evidence>
<dbReference type="SUPFAM" id="SSF51905">
    <property type="entry name" value="FAD/NAD(P)-binding domain"/>
    <property type="match status" value="1"/>
</dbReference>
<sequence length="470" mass="49340">MNHLETVDTLVIGSGPGGYVAALRSAQLGMKTAIVERGQLGGVCTHVGCIPSKALIAEAHRYQLLRQWNKGVTSGSFEEAQAFKQLVVNKQAGGVHYLLKAAGVTILEGEAGLVDEHTAKIEQQGTEQMISFKNAILATGSRPIELQAFPFGGRILSSTEALSLSEIPTSLLIIGGGYIGVELGQMYAKFGTKVTILEGGGQVLPGFEAELAAPVIRQLNADGVTIITGATAVKAEQDEDTLILHYLKNQEQQFVRAEYALVTVGRKPNTDGSLGLERIGLQVTSRGLIETDEQCRTSISHIYAIGDITSGPALAHKASYEAKVAAEAIAGQPSVVDYKAIPLVVFSEPELASVGLSETEAKAKAIPVVIGKSAFGINGRALALQSAEGFVKIIADQASGIVVGAQIVGVEASSLISELALAIEMGATVEDLAMTIHPHPTLGEVIMEAAENAVRKMMLGNARREGELAQ</sequence>
<dbReference type="Pfam" id="PF07992">
    <property type="entry name" value="Pyr_redox_2"/>
    <property type="match status" value="1"/>
</dbReference>
<dbReference type="FunFam" id="3.30.390.30:FF:000001">
    <property type="entry name" value="Dihydrolipoyl dehydrogenase"/>
    <property type="match status" value="1"/>
</dbReference>
<dbReference type="EC" id="1.8.1.4" evidence="2 12"/>
<dbReference type="GO" id="GO:0004148">
    <property type="term" value="F:dihydrolipoyl dehydrogenase (NADH) activity"/>
    <property type="evidence" value="ECO:0007669"/>
    <property type="project" value="UniProtKB-EC"/>
</dbReference>
<dbReference type="Pfam" id="PF02852">
    <property type="entry name" value="Pyr_redox_dim"/>
    <property type="match status" value="1"/>
</dbReference>
<dbReference type="PIRSF" id="PIRSF000350">
    <property type="entry name" value="Mercury_reductase_MerA"/>
    <property type="match status" value="1"/>
</dbReference>
<dbReference type="RefSeq" id="WP_078496707.1">
    <property type="nucleotide sequence ID" value="NZ_MSZX01000001.1"/>
</dbReference>
<evidence type="ECO:0000259" key="14">
    <source>
        <dbReference type="Pfam" id="PF07992"/>
    </source>
</evidence>
<keyword evidence="10" id="KW-0547">Nucleotide-binding</keyword>
<feature type="active site" description="Proton acceptor" evidence="9">
    <location>
        <position position="439"/>
    </location>
</feature>